<evidence type="ECO:0000256" key="6">
    <source>
        <dbReference type="ARBA" id="ARBA00025809"/>
    </source>
</evidence>
<dbReference type="InterPro" id="IPR045298">
    <property type="entry name" value="Complex1_LYR_LYRM7"/>
</dbReference>
<evidence type="ECO:0000256" key="5">
    <source>
        <dbReference type="ARBA" id="ARBA00025430"/>
    </source>
</evidence>
<dbReference type="InterPro" id="IPR050435">
    <property type="entry name" value="MZM1/LYRM7"/>
</dbReference>
<sequence length="191" mass="21697">MPDTGFTSKGIRMWKAESDDDGQHDIMSKRKTITEYASFFCIAKSSRVISVLSTSIWFDHMAHQRTRVLAALRELHRTRRVVFEGDNHALKVTRAQIREEFRKNASETNSSKVEEAITLALDVAKLLRTTVVQCKQKEHGSDTFELRLTKDTVLLENTAFDPAAELPERPRRGKCQDSPTVTSNSDTLKQS</sequence>
<keyword evidence="12" id="KW-1185">Reference proteome</keyword>
<dbReference type="AlphaFoldDB" id="A0AAV4B905"/>
<comment type="subcellular location">
    <subcellularLocation>
        <location evidence="1">Mitochondrion matrix</location>
    </subcellularLocation>
</comment>
<dbReference type="GO" id="GO:0044183">
    <property type="term" value="F:protein folding chaperone"/>
    <property type="evidence" value="ECO:0007669"/>
    <property type="project" value="TreeGrafter"/>
</dbReference>
<gene>
    <name evidence="11" type="ORF">PoB_004248500</name>
</gene>
<comment type="similarity">
    <text evidence="2">Belongs to the complex I LYR family.</text>
</comment>
<dbReference type="GO" id="GO:0034551">
    <property type="term" value="P:mitochondrial respiratory chain complex III assembly"/>
    <property type="evidence" value="ECO:0007669"/>
    <property type="project" value="InterPro"/>
</dbReference>
<dbReference type="PANTHER" id="PTHR46749">
    <property type="entry name" value="COMPLEX III ASSEMBLY FACTOR LYRM7"/>
    <property type="match status" value="1"/>
</dbReference>
<name>A0AAV4B905_9GAST</name>
<dbReference type="Pfam" id="PF05347">
    <property type="entry name" value="Complex1_LYR"/>
    <property type="match status" value="1"/>
</dbReference>
<evidence type="ECO:0000256" key="8">
    <source>
        <dbReference type="ARBA" id="ARBA00031830"/>
    </source>
</evidence>
<evidence type="ECO:0000256" key="4">
    <source>
        <dbReference type="ARBA" id="ARBA00023186"/>
    </source>
</evidence>
<dbReference type="PANTHER" id="PTHR46749:SF1">
    <property type="entry name" value="COMPLEX III ASSEMBLY FACTOR LYRM7"/>
    <property type="match status" value="1"/>
</dbReference>
<comment type="function">
    <text evidence="5">Assembly factor required for Rieske Fe-S protein UQCRFS1 incorporation into the cytochrome b-c1 (CIII) complex. Functions as a chaperone, binding to this subunit within the mitochondrial matrix and stabilizing it prior to its translocation and insertion into the late CIII dimeric intermediate within the mitochondrial inner membrane.</text>
</comment>
<accession>A0AAV4B905</accession>
<reference evidence="11 12" key="1">
    <citation type="journal article" date="2021" name="Elife">
        <title>Chloroplast acquisition without the gene transfer in kleptoplastic sea slugs, Plakobranchus ocellatus.</title>
        <authorList>
            <person name="Maeda T."/>
            <person name="Takahashi S."/>
            <person name="Yoshida T."/>
            <person name="Shimamura S."/>
            <person name="Takaki Y."/>
            <person name="Nagai Y."/>
            <person name="Toyoda A."/>
            <person name="Suzuki Y."/>
            <person name="Arimoto A."/>
            <person name="Ishii H."/>
            <person name="Satoh N."/>
            <person name="Nishiyama T."/>
            <person name="Hasebe M."/>
            <person name="Maruyama T."/>
            <person name="Minagawa J."/>
            <person name="Obokata J."/>
            <person name="Shigenobu S."/>
        </authorList>
    </citation>
    <scope>NUCLEOTIDE SEQUENCE [LARGE SCALE GENOMIC DNA]</scope>
</reference>
<keyword evidence="4" id="KW-0143">Chaperone</keyword>
<proteinExistence type="inferred from homology"/>
<evidence type="ECO:0000313" key="11">
    <source>
        <dbReference type="EMBL" id="GFO15980.1"/>
    </source>
</evidence>
<evidence type="ECO:0000256" key="1">
    <source>
        <dbReference type="ARBA" id="ARBA00004305"/>
    </source>
</evidence>
<feature type="domain" description="Complex 1 LYR protein" evidence="10">
    <location>
        <begin position="73"/>
        <end position="122"/>
    </location>
</feature>
<evidence type="ECO:0000256" key="3">
    <source>
        <dbReference type="ARBA" id="ARBA00023128"/>
    </source>
</evidence>
<dbReference type="CDD" id="cd20267">
    <property type="entry name" value="Complex1_LYR_LYRM7"/>
    <property type="match status" value="1"/>
</dbReference>
<dbReference type="EMBL" id="BLXT01004632">
    <property type="protein sequence ID" value="GFO15980.1"/>
    <property type="molecule type" value="Genomic_DNA"/>
</dbReference>
<comment type="subunit">
    <text evidence="6">Interacts with UQCRFS1.</text>
</comment>
<evidence type="ECO:0000256" key="9">
    <source>
        <dbReference type="SAM" id="MobiDB-lite"/>
    </source>
</evidence>
<feature type="compositionally biased region" description="Polar residues" evidence="9">
    <location>
        <begin position="177"/>
        <end position="191"/>
    </location>
</feature>
<dbReference type="Proteomes" id="UP000735302">
    <property type="component" value="Unassembled WGS sequence"/>
</dbReference>
<protein>
    <recommendedName>
        <fullName evidence="7">Complex III assembly factor LYRM7</fullName>
    </recommendedName>
    <alternativeName>
        <fullName evidence="8">LYR motif-containing protein 7</fullName>
    </alternativeName>
</protein>
<evidence type="ECO:0000259" key="10">
    <source>
        <dbReference type="Pfam" id="PF05347"/>
    </source>
</evidence>
<feature type="region of interest" description="Disordered" evidence="9">
    <location>
        <begin position="161"/>
        <end position="191"/>
    </location>
</feature>
<evidence type="ECO:0000256" key="7">
    <source>
        <dbReference type="ARBA" id="ARBA00026165"/>
    </source>
</evidence>
<dbReference type="InterPro" id="IPR008011">
    <property type="entry name" value="Complex1_LYR_dom"/>
</dbReference>
<evidence type="ECO:0000256" key="2">
    <source>
        <dbReference type="ARBA" id="ARBA00009508"/>
    </source>
</evidence>
<organism evidence="11 12">
    <name type="scientific">Plakobranchus ocellatus</name>
    <dbReference type="NCBI Taxonomy" id="259542"/>
    <lineage>
        <taxon>Eukaryota</taxon>
        <taxon>Metazoa</taxon>
        <taxon>Spiralia</taxon>
        <taxon>Lophotrochozoa</taxon>
        <taxon>Mollusca</taxon>
        <taxon>Gastropoda</taxon>
        <taxon>Heterobranchia</taxon>
        <taxon>Euthyneura</taxon>
        <taxon>Panpulmonata</taxon>
        <taxon>Sacoglossa</taxon>
        <taxon>Placobranchoidea</taxon>
        <taxon>Plakobranchidae</taxon>
        <taxon>Plakobranchus</taxon>
    </lineage>
</organism>
<evidence type="ECO:0000313" key="12">
    <source>
        <dbReference type="Proteomes" id="UP000735302"/>
    </source>
</evidence>
<comment type="caution">
    <text evidence="11">The sequence shown here is derived from an EMBL/GenBank/DDBJ whole genome shotgun (WGS) entry which is preliminary data.</text>
</comment>
<dbReference type="GO" id="GO:0005759">
    <property type="term" value="C:mitochondrial matrix"/>
    <property type="evidence" value="ECO:0007669"/>
    <property type="project" value="UniProtKB-SubCell"/>
</dbReference>
<keyword evidence="3" id="KW-0496">Mitochondrion</keyword>